<name>A0AAD2D0W1_EUPCR</name>
<evidence type="ECO:0000256" key="2">
    <source>
        <dbReference type="ARBA" id="ARBA00022801"/>
    </source>
</evidence>
<evidence type="ECO:0000313" key="6">
    <source>
        <dbReference type="EMBL" id="CAI2376220.1"/>
    </source>
</evidence>
<keyword evidence="4" id="KW-0175">Coiled coil</keyword>
<evidence type="ECO:0000256" key="3">
    <source>
        <dbReference type="ARBA" id="ARBA00023295"/>
    </source>
</evidence>
<keyword evidence="7" id="KW-1185">Reference proteome</keyword>
<feature type="coiled-coil region" evidence="4">
    <location>
        <begin position="1522"/>
        <end position="1549"/>
    </location>
</feature>
<dbReference type="InterPro" id="IPR017853">
    <property type="entry name" value="GH"/>
</dbReference>
<dbReference type="SUPFAM" id="SSF52540">
    <property type="entry name" value="P-loop containing nucleoside triphosphate hydrolases"/>
    <property type="match status" value="1"/>
</dbReference>
<evidence type="ECO:0000256" key="5">
    <source>
        <dbReference type="SAM" id="MobiDB-lite"/>
    </source>
</evidence>
<dbReference type="Proteomes" id="UP001295684">
    <property type="component" value="Unassembled WGS sequence"/>
</dbReference>
<accession>A0AAD2D0W1</accession>
<keyword evidence="2" id="KW-0378">Hydrolase</keyword>
<dbReference type="GO" id="GO:0009253">
    <property type="term" value="P:peptidoglycan catabolic process"/>
    <property type="evidence" value="ECO:0007669"/>
    <property type="project" value="InterPro"/>
</dbReference>
<feature type="compositionally biased region" description="Basic and acidic residues" evidence="5">
    <location>
        <begin position="204"/>
        <end position="220"/>
    </location>
</feature>
<dbReference type="InterPro" id="IPR018077">
    <property type="entry name" value="Glyco_hydro_fam25_subgr"/>
</dbReference>
<evidence type="ECO:0000313" key="7">
    <source>
        <dbReference type="Proteomes" id="UP001295684"/>
    </source>
</evidence>
<dbReference type="EMBL" id="CAMPGE010017760">
    <property type="protein sequence ID" value="CAI2376220.1"/>
    <property type="molecule type" value="Genomic_DNA"/>
</dbReference>
<feature type="coiled-coil region" evidence="4">
    <location>
        <begin position="980"/>
        <end position="1063"/>
    </location>
</feature>
<feature type="region of interest" description="Disordered" evidence="5">
    <location>
        <begin position="117"/>
        <end position="185"/>
    </location>
</feature>
<feature type="compositionally biased region" description="Basic residues" evidence="5">
    <location>
        <begin position="131"/>
        <end position="142"/>
    </location>
</feature>
<dbReference type="CDD" id="cd00599">
    <property type="entry name" value="GH25_muramidase"/>
    <property type="match status" value="1"/>
</dbReference>
<dbReference type="GO" id="GO:0016998">
    <property type="term" value="P:cell wall macromolecule catabolic process"/>
    <property type="evidence" value="ECO:0007669"/>
    <property type="project" value="InterPro"/>
</dbReference>
<dbReference type="InterPro" id="IPR002053">
    <property type="entry name" value="Glyco_hydro_25"/>
</dbReference>
<dbReference type="Pfam" id="PF01183">
    <property type="entry name" value="Glyco_hydro_25"/>
    <property type="match status" value="1"/>
</dbReference>
<feature type="compositionally biased region" description="Polar residues" evidence="5">
    <location>
        <begin position="165"/>
        <end position="177"/>
    </location>
</feature>
<sequence>MEKDSAKVEEKKEGKQKKDENLSVMKEPLACSTEQREPIANIFSKNTSKREEIVDDHKEYQGKHEETLSKQEALETTLQRPKQNIGDYLVSSNVDEHIIPKILDNDYMNKKFAMETCNDNSSRRQSTQAQPKHKKNLTKRNSHQSVNQLKRTKNNEDPRRKKSRPNQNNINHQPNKVSENDQKVKPKGWFKRFKSAVGSYFTSEDNKKQNNLQREEDLRRQASGSKKLKPRESPYIVLEQHGIQIVNNFVAGVFNDAIMQGEKSYQELLIEFLESTNMQNLTRKLLDTNEKIPDLLVGTRKYLSLLSKVKLVEDKAKQVLKECMSWYYEVLDNLYPEDQLACVDKILKLLKEKEGSKKIEGLLELFCNPESKHMTQNAQALFKFCIFVCPKNVWDLLKLRRSEIGLIKKEIHRQEKKKKLMIKEREECLKMNNEDDTYEFIGKLSQGGDVQMQLMIEYLVKNRLSFAQIKKELRKCNLDINNNVLSSHYIMSCVETINKHTWDVQRTPYVVLGNIGCGKSSLIQYLNKNLKTETVQSDYQWNVDMKNRKVGPIISNSLSNAETVVPQKYCLKDIKARPIIYDTPGFNIPDSYEQEIASCLSLQKVLNNNEKCKLIPCFSIYELQGRGFLFHKFCEQLSRILNLPKVSDEEPDYNRDIYEWPSMYVVTKIDMTRRKNVIIMLKRFAKEAPRHKVLISDICEKLQVFPKPVNGNFIGNLPKFIPLLSKLRPIKLNSELPISDGAKNKMRVLLDVWDTVLKEQLDKVFDEIIEPIVYESSLNYDIEFLKSFETIKEIEDIPDFFLKIGAPSDSDTESDKIKKDIYIIIATTLGAIIPYRDILIKLSGKQESGIFEAYLLNMIKKYLTEAKHILFIDYLINLKSLNLEVSSFVRSEYEISDENIGNLKGLVKYTINNEESCIEFLKTKMGLQDLIGTINSRKEKLSQFNYDQSKHYKDIINDILKNLKERISIAKTFLNKNTIIDGQRQTISKQTLQINKLEEENRQKDATIQEQKNTIRNCEETIENQKKELIKKDKEIEKIENEKQEMTNELNHYKKQVQKYNSEKQAKGLGSKLGSWFGKAISGTAGFVTGFFSGAASEINVENFKSGYRKGKDCGAAITKMAIEAGAAGVGAISGICKGVKDAEVKKAFNEGEEKGKEIGKKFTEEAVKLAGMGLGALKGVRDAEYKKAAAKGVKEGAEMAKNAIESAISNASKCAGVFVGLCQTEVTKSLKEGYDAGKELGKGIGNTIATGIGAAAGVAKGLTEAEYSKNFKKGVEHGETVGKAVGESAAYLAGGAAGTAKGLVTADYSGNFKKGLDDGEKAGKAVGEGAAYLVGGTAGVAKGLATADYAGAAKDGYKDGVENGENMGKAIGRAAGQTVGFVQGGMQGLQEGYEEGHKEGYEKGKELGGEIGKFVGDKVGKVHGFCDGMGEEFGDAYAKGKETGKKMGKEFAKNNPYLKCIAGPLGTVVGAVEGFVEGGKEMFDEARREGNQRGRDYIKNLKVAKTLQKVVEAGAQIEGALDEGMKQINDVKNTMKRVENKIDNTVKIVTEAPEKIQKYCENIVTDKCNQYKKEFKNSTKKAVKGFDKMLNTNYTKEIGQSVKEGFEEGIEESKQEYIKDRSRSAKNNDDNYLCALFEEKFSLGVSDKTDIKDMESVKNLKFEGKSLDLLLIEATRGFTSANVSYLWKSKRATKHGEIKKVAYHCFDFNISGKDQAKNFLSLLDTDHQHFKRGSDYSAVYIDYELYLEACRSQGSSTPDIIEEQLQDFMDDVNLEGYIEPIIMLSQGFIKIMDEDLVKKLGKLLNKPCSEEKKEIATYKEHFKLNIQETPIEEFATLFEVKTDCTFKTIKGTACCYIRLKDLPQEEPESMLTQEEINEERKKWRIFKPYMHDEIDKPFKNFNSLQKFYGIDVSTHQKEIDWEKVKDHKIHNRELAFVFIRATNGLQDHDEYYEDNINGVKDLNLKLKCAYHFFWVSRDIKKQARKFKTLIEESGEFNKEKDWIALDIELPLCIVKKNKKYYRENYKEDIKKYEKIKPDEWVKKVKEFMTWMGDEGYENKIIYMNSGFWEEHFLKAENPEEIFKDCLLWITFLEQRPGRIEKLWDHYRLPKCKNASFVQFCEYEKIDGIQGNNGEVDINLVSDQFAIENNW</sequence>
<dbReference type="PROSITE" id="PS51904">
    <property type="entry name" value="GLYCOSYL_HYDROL_F25_2"/>
    <property type="match status" value="1"/>
</dbReference>
<dbReference type="PANTHER" id="PTHR34135:SF2">
    <property type="entry name" value="LYSOZYME"/>
    <property type="match status" value="1"/>
</dbReference>
<feature type="region of interest" description="Disordered" evidence="5">
    <location>
        <begin position="1"/>
        <end position="28"/>
    </location>
</feature>
<dbReference type="GO" id="GO:0016052">
    <property type="term" value="P:carbohydrate catabolic process"/>
    <property type="evidence" value="ECO:0007669"/>
    <property type="project" value="TreeGrafter"/>
</dbReference>
<feature type="compositionally biased region" description="Basic and acidic residues" evidence="5">
    <location>
        <begin position="1"/>
        <end position="21"/>
    </location>
</feature>
<protein>
    <submittedName>
        <fullName evidence="6">Uncharacterized protein</fullName>
    </submittedName>
</protein>
<organism evidence="6 7">
    <name type="scientific">Euplotes crassus</name>
    <dbReference type="NCBI Taxonomy" id="5936"/>
    <lineage>
        <taxon>Eukaryota</taxon>
        <taxon>Sar</taxon>
        <taxon>Alveolata</taxon>
        <taxon>Ciliophora</taxon>
        <taxon>Intramacronucleata</taxon>
        <taxon>Spirotrichea</taxon>
        <taxon>Hypotrichia</taxon>
        <taxon>Euplotida</taxon>
        <taxon>Euplotidae</taxon>
        <taxon>Moneuplotes</taxon>
    </lineage>
</organism>
<reference evidence="6" key="1">
    <citation type="submission" date="2023-07" db="EMBL/GenBank/DDBJ databases">
        <authorList>
            <consortium name="AG Swart"/>
            <person name="Singh M."/>
            <person name="Singh A."/>
            <person name="Seah K."/>
            <person name="Emmerich C."/>
        </authorList>
    </citation>
    <scope>NUCLEOTIDE SEQUENCE</scope>
    <source>
        <strain evidence="6">DP1</strain>
    </source>
</reference>
<dbReference type="PANTHER" id="PTHR34135">
    <property type="entry name" value="LYSOZYME"/>
    <property type="match status" value="1"/>
</dbReference>
<dbReference type="SMART" id="SM00641">
    <property type="entry name" value="Glyco_25"/>
    <property type="match status" value="1"/>
</dbReference>
<dbReference type="SUPFAM" id="SSF51445">
    <property type="entry name" value="(Trans)glycosidases"/>
    <property type="match status" value="1"/>
</dbReference>
<dbReference type="Gene3D" id="3.20.20.80">
    <property type="entry name" value="Glycosidases"/>
    <property type="match status" value="2"/>
</dbReference>
<feature type="region of interest" description="Disordered" evidence="5">
    <location>
        <begin position="201"/>
        <end position="229"/>
    </location>
</feature>
<comment type="similarity">
    <text evidence="1">Belongs to the glycosyl hydrolase 25 family.</text>
</comment>
<proteinExistence type="inferred from homology"/>
<feature type="compositionally biased region" description="Polar residues" evidence="5">
    <location>
        <begin position="117"/>
        <end position="130"/>
    </location>
</feature>
<comment type="caution">
    <text evidence="6">The sequence shown here is derived from an EMBL/GenBank/DDBJ whole genome shotgun (WGS) entry which is preliminary data.</text>
</comment>
<dbReference type="InterPro" id="IPR027417">
    <property type="entry name" value="P-loop_NTPase"/>
</dbReference>
<evidence type="ECO:0000256" key="4">
    <source>
        <dbReference type="SAM" id="Coils"/>
    </source>
</evidence>
<keyword evidence="3" id="KW-0326">Glycosidase</keyword>
<evidence type="ECO:0000256" key="1">
    <source>
        <dbReference type="ARBA" id="ARBA00010646"/>
    </source>
</evidence>
<gene>
    <name evidence="6" type="ORF">ECRASSUSDP1_LOCUS17589</name>
</gene>
<dbReference type="GO" id="GO:0003796">
    <property type="term" value="F:lysozyme activity"/>
    <property type="evidence" value="ECO:0007669"/>
    <property type="project" value="InterPro"/>
</dbReference>